<dbReference type="GO" id="GO:0004556">
    <property type="term" value="F:alpha-amylase activity"/>
    <property type="evidence" value="ECO:0007669"/>
    <property type="project" value="UniProtKB-EC"/>
</dbReference>
<dbReference type="Proteomes" id="UP000228976">
    <property type="component" value="Unassembled WGS sequence"/>
</dbReference>
<dbReference type="EC" id="3.2.1.41" evidence="14"/>
<keyword evidence="20" id="KW-0812">Transmembrane</keyword>
<evidence type="ECO:0000256" key="6">
    <source>
        <dbReference type="ARBA" id="ARBA00022525"/>
    </source>
</evidence>
<keyword evidence="9" id="KW-0378">Hydrolase</keyword>
<evidence type="ECO:0000256" key="15">
    <source>
        <dbReference type="ARBA" id="ARBA00029618"/>
    </source>
</evidence>
<keyword evidence="23" id="KW-1185">Reference proteome</keyword>
<dbReference type="GO" id="GO:2001070">
    <property type="term" value="F:starch binding"/>
    <property type="evidence" value="ECO:0007669"/>
    <property type="project" value="InterPro"/>
</dbReference>
<dbReference type="SMART" id="SM01066">
    <property type="entry name" value="CBM_25"/>
    <property type="match status" value="1"/>
</dbReference>
<evidence type="ECO:0000256" key="14">
    <source>
        <dbReference type="ARBA" id="ARBA00024062"/>
    </source>
</evidence>
<dbReference type="InterPro" id="IPR006047">
    <property type="entry name" value="GH13_cat_dom"/>
</dbReference>
<dbReference type="Gene3D" id="2.60.40.1180">
    <property type="entry name" value="Golgi alpha-mannosidase II"/>
    <property type="match status" value="1"/>
</dbReference>
<keyword evidence="20" id="KW-1133">Transmembrane helix</keyword>
<dbReference type="InterPro" id="IPR006046">
    <property type="entry name" value="Alpha_amylase"/>
</dbReference>
<evidence type="ECO:0000256" key="2">
    <source>
        <dbReference type="ARBA" id="ARBA00001913"/>
    </source>
</evidence>
<evidence type="ECO:0000256" key="11">
    <source>
        <dbReference type="ARBA" id="ARBA00023088"/>
    </source>
</evidence>
<evidence type="ECO:0000259" key="21">
    <source>
        <dbReference type="PROSITE" id="PS50847"/>
    </source>
</evidence>
<dbReference type="InterPro" id="IPR005323">
    <property type="entry name" value="CBM41_pullulanase"/>
</dbReference>
<evidence type="ECO:0000256" key="19">
    <source>
        <dbReference type="SAM" id="MobiDB-lite"/>
    </source>
</evidence>
<keyword evidence="20" id="KW-0472">Membrane</keyword>
<dbReference type="Pfam" id="PF03714">
    <property type="entry name" value="PUD"/>
    <property type="match status" value="2"/>
</dbReference>
<keyword evidence="7" id="KW-0479">Metal-binding</keyword>
<evidence type="ECO:0000256" key="12">
    <source>
        <dbReference type="ARBA" id="ARBA00023295"/>
    </source>
</evidence>
<dbReference type="CDD" id="cd11341">
    <property type="entry name" value="AmyAc_Pullulanase_LD-like"/>
    <property type="match status" value="1"/>
</dbReference>
<keyword evidence="11" id="KW-0572">Peptidoglycan-anchor</keyword>
<dbReference type="NCBIfam" id="TIGR02104">
    <property type="entry name" value="pulA_typeI"/>
    <property type="match status" value="1"/>
</dbReference>
<comment type="catalytic activity">
    <reaction evidence="13">
        <text>Hydrolysis of (1-&gt;6)-alpha-D-glucosidic linkages in pullulan, amylopectin and glycogen, and in the alpha- and beta-limit dextrins of amylopectin and glycogen.</text>
        <dbReference type="EC" id="3.2.1.41"/>
    </reaction>
</comment>
<dbReference type="SUPFAM" id="SSF51011">
    <property type="entry name" value="Glycosyl hydrolase domain"/>
    <property type="match status" value="1"/>
</dbReference>
<dbReference type="RefSeq" id="WP_244569606.1">
    <property type="nucleotide sequence ID" value="NZ_JACBYZ010000001.1"/>
</dbReference>
<keyword evidence="6" id="KW-0964">Secreted</keyword>
<feature type="compositionally biased region" description="Basic and acidic residues" evidence="19">
    <location>
        <begin position="1664"/>
        <end position="1709"/>
    </location>
</feature>
<dbReference type="InterPro" id="IPR017853">
    <property type="entry name" value="GH"/>
</dbReference>
<evidence type="ECO:0000313" key="22">
    <source>
        <dbReference type="EMBL" id="OZG56130.1"/>
    </source>
</evidence>
<dbReference type="SMART" id="SM00632">
    <property type="entry name" value="Aamy_C"/>
    <property type="match status" value="1"/>
</dbReference>
<comment type="similarity">
    <text evidence="3 18">Belongs to the glycosyl hydrolase 13 family.</text>
</comment>
<dbReference type="CDD" id="cd10315">
    <property type="entry name" value="CBM41_pullulanase"/>
    <property type="match status" value="2"/>
</dbReference>
<dbReference type="PANTHER" id="PTHR43002">
    <property type="entry name" value="GLYCOGEN DEBRANCHING ENZYME"/>
    <property type="match status" value="1"/>
</dbReference>
<dbReference type="Gene3D" id="3.20.20.80">
    <property type="entry name" value="Glycosidases"/>
    <property type="match status" value="2"/>
</dbReference>
<feature type="domain" description="Gram-positive cocci surface proteins LPxTG" evidence="21">
    <location>
        <begin position="1740"/>
        <end position="1774"/>
    </location>
</feature>
<dbReference type="InterPro" id="IPR011840">
    <property type="entry name" value="PulA_typeI"/>
</dbReference>
<dbReference type="SUPFAM" id="SSF49452">
    <property type="entry name" value="Starch-binding domain-like"/>
    <property type="match status" value="2"/>
</dbReference>
<dbReference type="Pfam" id="PF00128">
    <property type="entry name" value="Alpha-amylase"/>
    <property type="match status" value="2"/>
</dbReference>
<dbReference type="InterPro" id="IPR004193">
    <property type="entry name" value="Glyco_hydro_13_N"/>
</dbReference>
<dbReference type="GO" id="GO:0005975">
    <property type="term" value="P:carbohydrate metabolic process"/>
    <property type="evidence" value="ECO:0007669"/>
    <property type="project" value="InterPro"/>
</dbReference>
<feature type="transmembrane region" description="Helical" evidence="20">
    <location>
        <begin position="9"/>
        <end position="28"/>
    </location>
</feature>
<evidence type="ECO:0000256" key="5">
    <source>
        <dbReference type="ARBA" id="ARBA00022512"/>
    </source>
</evidence>
<evidence type="ECO:0000256" key="10">
    <source>
        <dbReference type="ARBA" id="ARBA00022837"/>
    </source>
</evidence>
<sequence>MFTHASKRLYTLTGVVATVAMGLVGALIPVTNARASVTADAQAAANSRSDVQVIAFQQTWNTIAQACTTTYGPEGVGYVETSPVTETIPGTAWWTSYQPVSFKLDSKLGTEAEFKNMVATCKKAGVGIIADVVMNQTTGTDSDIHGEREGVAGTKFNADTASYPGFTGDKNQYPQGATRSDFHECTAKITNYTNQDEVQNCRLQSMWDWNTGSAKVQDIDSDFLARLLKLGVAGFRVDAAKHINAADLKAIKQQTAQKAGKSADDIYWVQETIGNASEAAGIQPSNYFGNGDVTEFGFASELNQKFKGSISGLKDLSSRLMPSEKANVFITNWDTARQEGYLTYKDGARYQLANAFMLGYGYGTPRLISDYKFGNDIADHDTGAPGATETSVPDVDMDKVCSSNTSDWNCQERWTSTRGMIAFHNYVGDAKLTGWQSQDKNNIAFSRSAKGFLAINNATEPVKVNYTTDLADGTYCNVYAAQDCSEQVEVKDGTVSTTIPARSAVALYAGATKDHHPAASQAKDPSDPTIGKEDQAILPTDQTLTVYYKADPSWKAVKMGYFANGQWSASQEPMNGPDAQGYYTMELTTGGKEAKVYFTDGNGNWDSNNSANYTIPAGIVQASIENYQVKFGNPEALEGSTRLVIHYKPAANDPGRGVYVWGTDNSGKDLAGEHHQFTGEDAWGKVYEAYVPGSFDKFNFIVTTSNWDKFGADRSIVVAKNGTAEAWVDGSAADGADTTLSSAPKDYTVSGNLTLTVHYYRADGKYYDAANTSIEDPQWNLWTWTSASSGKSASFTKHDAWGEIATISYPNYQLVVSGDNSDIGMLRRLGEWSEKDPADGNIFVPANALVANKADGSVHGEIWLVAGDATVYTSQPTLSTTVKSASISDFTKLDVKMSKPVSEDDVKGKVEVTDASGKPVKLSSVKVNGSTLEIATADELEPNAKYTVKVADYGQVSATAGAIVRTKKFDEKYAYSGDDLGATYSQKETTFKLWAPTASSVVLRTYKSDQSADAPLAHTYPMTRQDKGVWVVTVPGDMKDTAYDYAVSFADGTTNESEDPYATAATVNGDRSVVLSDEEKTIADFKRMPAFEGGDSNAIVAETHIRDFTKSPTSGVDEAKRGTYLGFVQTGTKNAAGQSTGIDYLKQLGITHVQLQPFFDYASVDETKALDDSNYNWGYDPKNYNVPEGSYSSNAADPATRVKEAKEMVKGIHDAGLRVVMDVVYNHVFDASQHAFGKVVPGYYFRYTADGKMSSDTGVGNDTASERAMVRNYIVNSVTYWAKNYKVDGFRFDLMGIHDLETMKQVRAALDKIDPSILVIGEGWDMNSMLPKSQNAIQPNAYELDNTGENGTKTGSTIGFFNDSLRDGLRGSVFSLDGTGFAANKGDQEQLVMHNILACPLSDGSPEATKCWNGNAEDHFASPGQVVQYAEIHDNQTLFDRLLKSVPQEAGESDADYQARLTKMDKLATGTILLSQGQSELQVGQEFLRSKAGNENSYNAGDSVNQLNWDDLDPAKNANAADTAAFVKGLIALRKSVPGLRLNSYSEIASKVKPLAAAKGVIAYQIEDETGTYVVVLNANNAHTAVTEVPAGKYQPLVLGSQVVKANTTDVKARLALRFLRAAAAEGVDNTLTVDEKGFSAAPISVSVLKVAKQEEEQPTQPGDGDKPSKPGDEDKPSNPGDGDKPSNPGDDKNPGKDDGKDSGKDSGKDGSASQPDGSKPSTSKPSASKTAASKGAQVLASTGASVVMIAALALLAVLAGASLIALARRRQNN</sequence>
<dbReference type="Pfam" id="PF13205">
    <property type="entry name" value="Big_5"/>
    <property type="match status" value="1"/>
</dbReference>
<dbReference type="EC" id="3.2.1.1" evidence="4"/>
<feature type="transmembrane region" description="Helical" evidence="20">
    <location>
        <begin position="1747"/>
        <end position="1768"/>
    </location>
</feature>
<dbReference type="GO" id="GO:0046872">
    <property type="term" value="F:metal ion binding"/>
    <property type="evidence" value="ECO:0007669"/>
    <property type="project" value="UniProtKB-KW"/>
</dbReference>
<comment type="catalytic activity">
    <reaction evidence="1">
        <text>Endohydrolysis of (1-&gt;4)-alpha-D-glucosidic linkages in polysaccharides containing three or more (1-&gt;4)-alpha-linked D-glucose units.</text>
        <dbReference type="EC" id="3.2.1.1"/>
    </reaction>
</comment>
<dbReference type="InterPro" id="IPR013784">
    <property type="entry name" value="Carb-bd-like_fold"/>
</dbReference>
<evidence type="ECO:0000256" key="20">
    <source>
        <dbReference type="SAM" id="Phobius"/>
    </source>
</evidence>
<dbReference type="EMBL" id="MWWU01000002">
    <property type="protein sequence ID" value="OZG56130.1"/>
    <property type="molecule type" value="Genomic_DNA"/>
</dbReference>
<comment type="caution">
    <text evidence="22">The sequence shown here is derived from an EMBL/GenBank/DDBJ whole genome shotgun (WGS) entry which is preliminary data.</text>
</comment>
<accession>A0A261FAE7</accession>
<name>A0A261FAE7_9BIFI</name>
<dbReference type="PROSITE" id="PS50847">
    <property type="entry name" value="GRAM_POS_ANCHORING"/>
    <property type="match status" value="1"/>
</dbReference>
<evidence type="ECO:0000256" key="4">
    <source>
        <dbReference type="ARBA" id="ARBA00012595"/>
    </source>
</evidence>
<evidence type="ECO:0000256" key="1">
    <source>
        <dbReference type="ARBA" id="ARBA00000548"/>
    </source>
</evidence>
<keyword evidence="12" id="KW-0326">Glycosidase</keyword>
<feature type="region of interest" description="Disordered" evidence="19">
    <location>
        <begin position="1652"/>
        <end position="1739"/>
    </location>
</feature>
<feature type="compositionally biased region" description="Low complexity" evidence="19">
    <location>
        <begin position="1718"/>
        <end position="1737"/>
    </location>
</feature>
<evidence type="ECO:0000256" key="18">
    <source>
        <dbReference type="RuleBase" id="RU003615"/>
    </source>
</evidence>
<evidence type="ECO:0000256" key="9">
    <source>
        <dbReference type="ARBA" id="ARBA00022801"/>
    </source>
</evidence>
<dbReference type="InterPro" id="IPR013783">
    <property type="entry name" value="Ig-like_fold"/>
</dbReference>
<dbReference type="SMART" id="SM00642">
    <property type="entry name" value="Aamy"/>
    <property type="match status" value="1"/>
</dbReference>
<dbReference type="InterPro" id="IPR005085">
    <property type="entry name" value="CBM25"/>
</dbReference>
<evidence type="ECO:0000256" key="3">
    <source>
        <dbReference type="ARBA" id="ARBA00008061"/>
    </source>
</evidence>
<dbReference type="CDD" id="cd11317">
    <property type="entry name" value="AmyAc_bac_euk_AmyA"/>
    <property type="match status" value="1"/>
</dbReference>
<comment type="cofactor">
    <cofactor evidence="2">
        <name>Ca(2+)</name>
        <dbReference type="ChEBI" id="CHEBI:29108"/>
    </cofactor>
</comment>
<protein>
    <recommendedName>
        <fullName evidence="16">1,4-alpha-D-glucan glucanohydrolase</fullName>
        <ecNumber evidence="4">3.2.1.1</ecNumber>
        <ecNumber evidence="14">3.2.1.41</ecNumber>
    </recommendedName>
    <alternativeName>
        <fullName evidence="15">Alpha-dextrin endo-1,6-alpha-glucosidase</fullName>
    </alternativeName>
    <alternativeName>
        <fullName evidence="17">Pullulan 6-glucanohydrolase</fullName>
    </alternativeName>
</protein>
<dbReference type="SUPFAM" id="SSF51445">
    <property type="entry name" value="(Trans)glycosidases"/>
    <property type="match status" value="2"/>
</dbReference>
<dbReference type="InterPro" id="IPR031319">
    <property type="entry name" value="A-amylase_C"/>
</dbReference>
<dbReference type="Pfam" id="PF02922">
    <property type="entry name" value="CBM_48"/>
    <property type="match status" value="1"/>
</dbReference>
<evidence type="ECO:0000256" key="7">
    <source>
        <dbReference type="ARBA" id="ARBA00022723"/>
    </source>
</evidence>
<organism evidence="22 23">
    <name type="scientific">Aeriscardovia aeriphila</name>
    <dbReference type="NCBI Taxonomy" id="218139"/>
    <lineage>
        <taxon>Bacteria</taxon>
        <taxon>Bacillati</taxon>
        <taxon>Actinomycetota</taxon>
        <taxon>Actinomycetes</taxon>
        <taxon>Bifidobacteriales</taxon>
        <taxon>Bifidobacteriaceae</taxon>
        <taxon>Aeriscardovia</taxon>
    </lineage>
</organism>
<evidence type="ECO:0000313" key="23">
    <source>
        <dbReference type="Proteomes" id="UP000228976"/>
    </source>
</evidence>
<dbReference type="CDD" id="cd02860">
    <property type="entry name" value="E_set_Pullulanase"/>
    <property type="match status" value="1"/>
</dbReference>
<gene>
    <name evidence="22" type="ORF">AEAE_0618</name>
</gene>
<evidence type="ECO:0000256" key="16">
    <source>
        <dbReference type="ARBA" id="ARBA00030238"/>
    </source>
</evidence>
<keyword evidence="10" id="KW-0106">Calcium</keyword>
<dbReference type="Gene3D" id="2.60.40.1110">
    <property type="match status" value="2"/>
</dbReference>
<proteinExistence type="inferred from homology"/>
<dbReference type="InterPro" id="IPR013780">
    <property type="entry name" value="Glyco_hydro_b"/>
</dbReference>
<keyword evidence="5" id="KW-0134">Cell wall</keyword>
<evidence type="ECO:0000256" key="17">
    <source>
        <dbReference type="ARBA" id="ARBA00031076"/>
    </source>
</evidence>
<evidence type="ECO:0000256" key="8">
    <source>
        <dbReference type="ARBA" id="ARBA00022729"/>
    </source>
</evidence>
<dbReference type="PRINTS" id="PR00110">
    <property type="entry name" value="ALPHAAMYLASE"/>
</dbReference>
<evidence type="ECO:0000256" key="13">
    <source>
        <dbReference type="ARBA" id="ARBA00023965"/>
    </source>
</evidence>
<dbReference type="InterPro" id="IPR032812">
    <property type="entry name" value="SbsA_Ig"/>
</dbReference>
<reference evidence="22 23" key="1">
    <citation type="journal article" date="2017" name="BMC Genomics">
        <title>Comparative genomic and phylogenomic analyses of the Bifidobacteriaceae family.</title>
        <authorList>
            <person name="Lugli G.A."/>
            <person name="Milani C."/>
            <person name="Turroni F."/>
            <person name="Duranti S."/>
            <person name="Mancabelli L."/>
            <person name="Mangifesta M."/>
            <person name="Ferrario C."/>
            <person name="Modesto M."/>
            <person name="Mattarelli P."/>
            <person name="Jiri K."/>
            <person name="van Sinderen D."/>
            <person name="Ventura M."/>
        </authorList>
    </citation>
    <scope>NUCLEOTIDE SEQUENCE [LARGE SCALE GENOMIC DNA]</scope>
    <source>
        <strain evidence="22 23">LMG 21773</strain>
    </source>
</reference>
<dbReference type="SUPFAM" id="SSF81296">
    <property type="entry name" value="E set domains"/>
    <property type="match status" value="1"/>
</dbReference>
<dbReference type="Gene3D" id="2.60.40.10">
    <property type="entry name" value="Immunoglobulins"/>
    <property type="match status" value="2"/>
</dbReference>
<dbReference type="InterPro" id="IPR019931">
    <property type="entry name" value="LPXTG_anchor"/>
</dbReference>
<dbReference type="GO" id="GO:0051060">
    <property type="term" value="F:pullulanase activity"/>
    <property type="evidence" value="ECO:0007669"/>
    <property type="project" value="UniProtKB-EC"/>
</dbReference>
<dbReference type="InterPro" id="IPR014756">
    <property type="entry name" value="Ig_E-set"/>
</dbReference>
<keyword evidence="8" id="KW-0732">Signal</keyword>